<reference evidence="8" key="1">
    <citation type="submission" date="2021-01" db="EMBL/GenBank/DDBJ databases">
        <authorList>
            <person name="Corre E."/>
            <person name="Pelletier E."/>
            <person name="Niang G."/>
            <person name="Scheremetjew M."/>
            <person name="Finn R."/>
            <person name="Kale V."/>
            <person name="Holt S."/>
            <person name="Cochrane G."/>
            <person name="Meng A."/>
            <person name="Brown T."/>
            <person name="Cohen L."/>
        </authorList>
    </citation>
    <scope>NUCLEOTIDE SEQUENCE</scope>
    <source>
        <strain evidence="8">GSO104</strain>
    </source>
</reference>
<dbReference type="InterPro" id="IPR037212">
    <property type="entry name" value="Med7/Med21-like"/>
</dbReference>
<dbReference type="InterPro" id="IPR021384">
    <property type="entry name" value="Mediator_Med21"/>
</dbReference>
<keyword evidence="2 6" id="KW-0805">Transcription regulation</keyword>
<dbReference type="GO" id="GO:0006357">
    <property type="term" value="P:regulation of transcription by RNA polymerase II"/>
    <property type="evidence" value="ECO:0007669"/>
    <property type="project" value="TreeGrafter"/>
</dbReference>
<sequence>MGGANPATVDQDPDYDEFLLAYHNGDVEATALVIKAGGAPPRTREDYLKLLVRAERDKDAELVRRLADEALSKSAMVDNLVAKLPGMGRTKAQQMTRIQELIQQNQLVADDLQQAHDKAIKQRDQVRHILKRVTCTALGIDEES</sequence>
<keyword evidence="4 6" id="KW-0804">Transcription</keyword>
<dbReference type="EMBL" id="HBNS01058590">
    <property type="protein sequence ID" value="CAE4663897.1"/>
    <property type="molecule type" value="Transcribed_RNA"/>
</dbReference>
<keyword evidence="5 6" id="KW-0539">Nucleus</keyword>
<organism evidence="8">
    <name type="scientific">Ditylum brightwellii</name>
    <dbReference type="NCBI Taxonomy" id="49249"/>
    <lineage>
        <taxon>Eukaryota</taxon>
        <taxon>Sar</taxon>
        <taxon>Stramenopiles</taxon>
        <taxon>Ochrophyta</taxon>
        <taxon>Bacillariophyta</taxon>
        <taxon>Mediophyceae</taxon>
        <taxon>Lithodesmiophycidae</taxon>
        <taxon>Lithodesmiales</taxon>
        <taxon>Lithodesmiaceae</taxon>
        <taxon>Ditylum</taxon>
    </lineage>
</organism>
<dbReference type="Gene3D" id="6.10.280.10">
    <property type="entry name" value="Mediator complex, subunit Med21"/>
    <property type="match status" value="1"/>
</dbReference>
<dbReference type="PANTHER" id="PTHR13381">
    <property type="entry name" value="RNA POLYMERASE II HOLOENZYME COMPONENT SRB7"/>
    <property type="match status" value="1"/>
</dbReference>
<gene>
    <name evidence="7" type="ORF">DBRI00130_LOCUS42136</name>
    <name evidence="8" type="ORF">DBRI00130_LOCUS42137</name>
</gene>
<comment type="similarity">
    <text evidence="6">Belongs to the Mediator complex subunit 21 family.</text>
</comment>
<comment type="function">
    <text evidence="6">Component of the Mediator complex, a coactivator involved in the regulated transcription of nearly all RNA polymerase II-dependent genes. Mediator functions as a bridge to convey information from gene-specific regulatory proteins to the basal RNA polymerase II transcription machinery. Mediator is recruited to promoters by direct interactions with regulatory proteins and serves as a scaffold for the assembly of a functional preinitiation complex with RNA polymerase II and the general transcription factors.</text>
</comment>
<evidence type="ECO:0000256" key="4">
    <source>
        <dbReference type="ARBA" id="ARBA00023163"/>
    </source>
</evidence>
<comment type="subunit">
    <text evidence="6">Component of the Mediator complex.</text>
</comment>
<dbReference type="GO" id="GO:0003712">
    <property type="term" value="F:transcription coregulator activity"/>
    <property type="evidence" value="ECO:0007669"/>
    <property type="project" value="TreeGrafter"/>
</dbReference>
<dbReference type="SUPFAM" id="SSF140718">
    <property type="entry name" value="Mediator hinge subcomplex-like"/>
    <property type="match status" value="1"/>
</dbReference>
<comment type="subcellular location">
    <subcellularLocation>
        <location evidence="1 6">Nucleus</location>
    </subcellularLocation>
</comment>
<dbReference type="EMBL" id="HBNS01058589">
    <property type="protein sequence ID" value="CAE4663896.1"/>
    <property type="molecule type" value="Transcribed_RNA"/>
</dbReference>
<dbReference type="GO" id="GO:0016592">
    <property type="term" value="C:mediator complex"/>
    <property type="evidence" value="ECO:0007669"/>
    <property type="project" value="UniProtKB-UniRule"/>
</dbReference>
<evidence type="ECO:0000256" key="6">
    <source>
        <dbReference type="RuleBase" id="RU366036"/>
    </source>
</evidence>
<name>A0A6S9D0Z6_9STRA</name>
<evidence type="ECO:0000256" key="2">
    <source>
        <dbReference type="ARBA" id="ARBA00023015"/>
    </source>
</evidence>
<keyword evidence="3 6" id="KW-0010">Activator</keyword>
<dbReference type="Pfam" id="PF11221">
    <property type="entry name" value="Med21"/>
    <property type="match status" value="1"/>
</dbReference>
<dbReference type="AlphaFoldDB" id="A0A6S9D0Z6"/>
<evidence type="ECO:0000256" key="1">
    <source>
        <dbReference type="ARBA" id="ARBA00004123"/>
    </source>
</evidence>
<protein>
    <recommendedName>
        <fullName evidence="6">Mediator of RNA polymerase II transcription subunit 21</fullName>
    </recommendedName>
</protein>
<dbReference type="PANTHER" id="PTHR13381:SF0">
    <property type="entry name" value="MEDIATOR OF RNA POLYMERASE II TRANSCRIPTION SUBUNIT 21"/>
    <property type="match status" value="1"/>
</dbReference>
<evidence type="ECO:0000256" key="3">
    <source>
        <dbReference type="ARBA" id="ARBA00023159"/>
    </source>
</evidence>
<evidence type="ECO:0000313" key="7">
    <source>
        <dbReference type="EMBL" id="CAE4663896.1"/>
    </source>
</evidence>
<proteinExistence type="inferred from homology"/>
<accession>A0A6S9D0Z6</accession>
<evidence type="ECO:0000313" key="8">
    <source>
        <dbReference type="EMBL" id="CAE4663897.1"/>
    </source>
</evidence>
<evidence type="ECO:0000256" key="5">
    <source>
        <dbReference type="ARBA" id="ARBA00023242"/>
    </source>
</evidence>